<reference evidence="6" key="2">
    <citation type="submission" date="2019-11" db="EMBL/GenBank/DDBJ databases">
        <title>Escherichia coli 1916D6.</title>
        <authorList>
            <person name="Yao H."/>
            <person name="Du X."/>
            <person name="Yu R."/>
            <person name="Li A."/>
        </authorList>
    </citation>
    <scope>NUCLEOTIDE SEQUENCE [LARGE SCALE GENOMIC DNA]</scope>
    <source>
        <strain evidence="6">19110F47</strain>
    </source>
</reference>
<evidence type="ECO:0000313" key="3">
    <source>
        <dbReference type="EMBL" id="QGM27989.1"/>
    </source>
</evidence>
<reference evidence="4 7" key="4">
    <citation type="journal article" date="2020" name="Front. Cell. Infect. Microbiol.">
        <title>Characterization of Three Porcine Acinetobacter towneri Strains Co-Harboring tet(X3) and bla OXA-58.</title>
        <authorList>
            <person name="Ma J."/>
            <person name="Wang J."/>
            <person name="Feng J."/>
            <person name="Liu Y."/>
            <person name="Yang B."/>
            <person name="Li R."/>
            <person name="Bai L."/>
            <person name="He T."/>
            <person name="Wang X."/>
            <person name="Yang Z."/>
        </authorList>
    </citation>
    <scope>NUCLEOTIDE SEQUENCE [LARGE SCALE GENOMIC DNA]</scope>
    <source>
        <strain evidence="4 7">GX5</strain>
    </source>
</reference>
<dbReference type="eggNOG" id="COG1595">
    <property type="taxonomic scope" value="Bacteria"/>
</dbReference>
<dbReference type="EMBL" id="CP071770">
    <property type="protein sequence ID" value="QTD61091.1"/>
    <property type="molecule type" value="Genomic_DNA"/>
</dbReference>
<protein>
    <submittedName>
        <fullName evidence="2">Uncharacterized protein</fullName>
    </submittedName>
</protein>
<name>A0A1E8E2M1_9GAMM</name>
<evidence type="ECO:0000313" key="1">
    <source>
        <dbReference type="EMBL" id="MDM1718126.1"/>
    </source>
</evidence>
<dbReference type="Proteomes" id="UP000663954">
    <property type="component" value="Chromosome"/>
</dbReference>
<dbReference type="EMBL" id="JACANG010000003">
    <property type="protein sequence ID" value="MDM1718126.1"/>
    <property type="molecule type" value="Genomic_DNA"/>
</dbReference>
<accession>A0A1E8E2M1</accession>
<reference evidence="2 5" key="1">
    <citation type="submission" date="2016-10" db="EMBL/GenBank/DDBJ databases">
        <title>Genome of airborne Acinetobacter sp. 5-2Ac02 in the hospital environment: Species near to Acinetobacter towneri.</title>
        <authorList>
            <person name="Barbosa B."/>
            <person name="Fernandez-Garcia L."/>
            <person name="Gato E."/>
            <person name="Leao R."/>
            <person name="Albano R."/>
            <person name="Fernandez B."/>
            <person name="Fernandez-Cuenca F."/>
            <person name="Marques E."/>
            <person name="Tomas M."/>
        </authorList>
    </citation>
    <scope>NUCLEOTIDE SEQUENCE [LARGE SCALE GENOMIC DNA]</scope>
    <source>
        <strain evidence="2 5">5-2Ac02</strain>
    </source>
</reference>
<dbReference type="AlphaFoldDB" id="A0A1E8E2M1"/>
<dbReference type="GeneID" id="64222767"/>
<dbReference type="Proteomes" id="UP000405075">
    <property type="component" value="Chromosome"/>
</dbReference>
<evidence type="ECO:0000313" key="4">
    <source>
        <dbReference type="EMBL" id="QTD61091.1"/>
    </source>
</evidence>
<reference evidence="1" key="5">
    <citation type="submission" date="2020-06" db="EMBL/GenBank/DDBJ databases">
        <authorList>
            <person name="Dong N."/>
        </authorList>
    </citation>
    <scope>NUCLEOTIDE SEQUENCE</scope>
    <source>
        <strain evidence="1">DF49-4</strain>
    </source>
</reference>
<reference evidence="1" key="7">
    <citation type="journal article" date="2022" name="Sci. Total Environ.">
        <title>Prevalence, transmission, and molecular epidemiology of tet(X)-positive bacteria among humans, animals, and environmental niches in China: An epidemiological, and genomic-based study.</title>
        <authorList>
            <person name="Dong N."/>
            <person name="Zeng Y."/>
            <person name="Cai C."/>
            <person name="Sun C."/>
            <person name="Lu J."/>
            <person name="Liu C."/>
            <person name="Zhou H."/>
            <person name="Sun Q."/>
            <person name="Shu L."/>
            <person name="Wang H."/>
            <person name="Wang Y."/>
            <person name="Wang S."/>
            <person name="Wu C."/>
            <person name="Chan E.W."/>
            <person name="Chen G."/>
            <person name="Shen Z."/>
            <person name="Chen S."/>
            <person name="Zhang R."/>
        </authorList>
    </citation>
    <scope>NUCLEOTIDE SEQUENCE</scope>
    <source>
        <strain evidence="1">DF49-4</strain>
    </source>
</reference>
<evidence type="ECO:0000313" key="6">
    <source>
        <dbReference type="Proteomes" id="UP000405075"/>
    </source>
</evidence>
<reference evidence="3" key="3">
    <citation type="submission" date="2019-11" db="EMBL/GenBank/DDBJ databases">
        <authorList>
            <person name="Yao H."/>
            <person name="Du X."/>
            <person name="Yu R."/>
            <person name="Li A."/>
        </authorList>
    </citation>
    <scope>NUCLEOTIDE SEQUENCE</scope>
    <source>
        <strain evidence="3">19110F47</strain>
    </source>
</reference>
<proteinExistence type="predicted"/>
<sequence length="262" mass="29433">MTYQYHDESIIKSLPEDTVFVFGSNMAGQHAGGAARTAKEFFGAVEGVGRGWAGQSFAIPTMNEHLQQMPLSQIQHYVDDFKIYAKNHPKMKYFLTSIGCGIAGYTVEEIAPMFKGIAHNVIFPASFRPFVEKALPKLTQKLLHTIYRDSVIFTPATDELIEVLALSDNEKALAKIILNTQMYPTDSNGRDRVFEIQDILHNLNGKVFEFQNNSEGPMLFGAAILALLELYNINEQDFSDVWHGVREISPPKPANKARKHVR</sequence>
<gene>
    <name evidence="2" type="ORF">BJN41_05210</name>
    <name evidence="3" type="ORF">GJD93_10020</name>
    <name evidence="1" type="ORF">HX110_02975</name>
    <name evidence="4" type="ORF">J4G45_09720</name>
</gene>
<keyword evidence="7" id="KW-1185">Reference proteome</keyword>
<organism evidence="2 5">
    <name type="scientific">Acinetobacter towneri</name>
    <dbReference type="NCBI Taxonomy" id="202956"/>
    <lineage>
        <taxon>Bacteria</taxon>
        <taxon>Pseudomonadati</taxon>
        <taxon>Pseudomonadota</taxon>
        <taxon>Gammaproteobacteria</taxon>
        <taxon>Moraxellales</taxon>
        <taxon>Moraxellaceae</taxon>
        <taxon>Acinetobacter</taxon>
    </lineage>
</organism>
<dbReference type="EMBL" id="CP046045">
    <property type="protein sequence ID" value="QGM27989.1"/>
    <property type="molecule type" value="Genomic_DNA"/>
</dbReference>
<dbReference type="Proteomes" id="UP001174419">
    <property type="component" value="Unassembled WGS sequence"/>
</dbReference>
<dbReference type="Proteomes" id="UP000186931">
    <property type="component" value="Unassembled WGS sequence"/>
</dbReference>
<dbReference type="EMBL" id="MKQS01000009">
    <property type="protein sequence ID" value="OFE43756.1"/>
    <property type="molecule type" value="Genomic_DNA"/>
</dbReference>
<dbReference type="STRING" id="202956.BJN41_05210"/>
<reference evidence="4" key="6">
    <citation type="submission" date="2021-03" db="EMBL/GenBank/DDBJ databases">
        <authorList>
            <person name="Ma J."/>
        </authorList>
    </citation>
    <scope>NUCLEOTIDE SEQUENCE</scope>
    <source>
        <strain evidence="4">GX5</strain>
    </source>
</reference>
<dbReference type="RefSeq" id="WP_004971705.1">
    <property type="nucleotide sequence ID" value="NZ_AP031566.1"/>
</dbReference>
<evidence type="ECO:0000313" key="2">
    <source>
        <dbReference type="EMBL" id="OFE43756.1"/>
    </source>
</evidence>
<evidence type="ECO:0000313" key="7">
    <source>
        <dbReference type="Proteomes" id="UP000663954"/>
    </source>
</evidence>
<evidence type="ECO:0000313" key="5">
    <source>
        <dbReference type="Proteomes" id="UP000186931"/>
    </source>
</evidence>